<dbReference type="GeneID" id="63727348"/>
<dbReference type="RefSeq" id="XP_040673902.1">
    <property type="nucleotide sequence ID" value="XM_040811837.1"/>
</dbReference>
<evidence type="ECO:0008006" key="3">
    <source>
        <dbReference type="Google" id="ProtNLM"/>
    </source>
</evidence>
<gene>
    <name evidence="1" type="ORF">ASPVEDRAFT_390858</name>
</gene>
<dbReference type="VEuPathDB" id="FungiDB:ASPVEDRAFT_390858"/>
<keyword evidence="2" id="KW-1185">Reference proteome</keyword>
<dbReference type="OrthoDB" id="4404343at2759"/>
<dbReference type="InterPro" id="IPR052552">
    <property type="entry name" value="YeaO-like"/>
</dbReference>
<evidence type="ECO:0000313" key="1">
    <source>
        <dbReference type="EMBL" id="OJJ08140.1"/>
    </source>
</evidence>
<dbReference type="AlphaFoldDB" id="A0A1L9Q320"/>
<organism evidence="1 2">
    <name type="scientific">Aspergillus versicolor CBS 583.65</name>
    <dbReference type="NCBI Taxonomy" id="1036611"/>
    <lineage>
        <taxon>Eukaryota</taxon>
        <taxon>Fungi</taxon>
        <taxon>Dikarya</taxon>
        <taxon>Ascomycota</taxon>
        <taxon>Pezizomycotina</taxon>
        <taxon>Eurotiomycetes</taxon>
        <taxon>Eurotiomycetidae</taxon>
        <taxon>Eurotiales</taxon>
        <taxon>Aspergillaceae</taxon>
        <taxon>Aspergillus</taxon>
        <taxon>Aspergillus subgen. Nidulantes</taxon>
    </lineage>
</organism>
<dbReference type="EMBL" id="KV878139">
    <property type="protein sequence ID" value="OJJ08140.1"/>
    <property type="molecule type" value="Genomic_DNA"/>
</dbReference>
<protein>
    <recommendedName>
        <fullName evidence="3">DUF488 domain-containing protein</fullName>
    </recommendedName>
</protein>
<sequence>MAPHKHDIEVVHVKDGRPDSGKAVLVDRVWPRGQRKDEAPWDEWLKEVAPSTELRHWYAHDPDKYEEFASRYRDELHDEEPASAFKHLQNLHHSGQLVLMTATKDLHLSQAHVLADMLAE</sequence>
<reference evidence="2" key="1">
    <citation type="journal article" date="2017" name="Genome Biol.">
        <title>Comparative genomics reveals high biological diversity and specific adaptations in the industrially and medically important fungal genus Aspergillus.</title>
        <authorList>
            <person name="de Vries R.P."/>
            <person name="Riley R."/>
            <person name="Wiebenga A."/>
            <person name="Aguilar-Osorio G."/>
            <person name="Amillis S."/>
            <person name="Uchima C.A."/>
            <person name="Anderluh G."/>
            <person name="Asadollahi M."/>
            <person name="Askin M."/>
            <person name="Barry K."/>
            <person name="Battaglia E."/>
            <person name="Bayram O."/>
            <person name="Benocci T."/>
            <person name="Braus-Stromeyer S.A."/>
            <person name="Caldana C."/>
            <person name="Canovas D."/>
            <person name="Cerqueira G.C."/>
            <person name="Chen F."/>
            <person name="Chen W."/>
            <person name="Choi C."/>
            <person name="Clum A."/>
            <person name="Dos Santos R.A."/>
            <person name="Damasio A.R."/>
            <person name="Diallinas G."/>
            <person name="Emri T."/>
            <person name="Fekete E."/>
            <person name="Flipphi M."/>
            <person name="Freyberg S."/>
            <person name="Gallo A."/>
            <person name="Gournas C."/>
            <person name="Habgood R."/>
            <person name="Hainaut M."/>
            <person name="Harispe M.L."/>
            <person name="Henrissat B."/>
            <person name="Hilden K.S."/>
            <person name="Hope R."/>
            <person name="Hossain A."/>
            <person name="Karabika E."/>
            <person name="Karaffa L."/>
            <person name="Karanyi Z."/>
            <person name="Krasevec N."/>
            <person name="Kuo A."/>
            <person name="Kusch H."/>
            <person name="LaButti K."/>
            <person name="Lagendijk E.L."/>
            <person name="Lapidus A."/>
            <person name="Levasseur A."/>
            <person name="Lindquist E."/>
            <person name="Lipzen A."/>
            <person name="Logrieco A.F."/>
            <person name="MacCabe A."/>
            <person name="Maekelae M.R."/>
            <person name="Malavazi I."/>
            <person name="Melin P."/>
            <person name="Meyer V."/>
            <person name="Mielnichuk N."/>
            <person name="Miskei M."/>
            <person name="Molnar A.P."/>
            <person name="Mule G."/>
            <person name="Ngan C.Y."/>
            <person name="Orejas M."/>
            <person name="Orosz E."/>
            <person name="Ouedraogo J.P."/>
            <person name="Overkamp K.M."/>
            <person name="Park H.-S."/>
            <person name="Perrone G."/>
            <person name="Piumi F."/>
            <person name="Punt P.J."/>
            <person name="Ram A.F."/>
            <person name="Ramon A."/>
            <person name="Rauscher S."/>
            <person name="Record E."/>
            <person name="Riano-Pachon D.M."/>
            <person name="Robert V."/>
            <person name="Roehrig J."/>
            <person name="Ruller R."/>
            <person name="Salamov A."/>
            <person name="Salih N.S."/>
            <person name="Samson R.A."/>
            <person name="Sandor E."/>
            <person name="Sanguinetti M."/>
            <person name="Schuetze T."/>
            <person name="Sepcic K."/>
            <person name="Shelest E."/>
            <person name="Sherlock G."/>
            <person name="Sophianopoulou V."/>
            <person name="Squina F.M."/>
            <person name="Sun H."/>
            <person name="Susca A."/>
            <person name="Todd R.B."/>
            <person name="Tsang A."/>
            <person name="Unkles S.E."/>
            <person name="van de Wiele N."/>
            <person name="van Rossen-Uffink D."/>
            <person name="Oliveira J.V."/>
            <person name="Vesth T.C."/>
            <person name="Visser J."/>
            <person name="Yu J.-H."/>
            <person name="Zhou M."/>
            <person name="Andersen M.R."/>
            <person name="Archer D.B."/>
            <person name="Baker S.E."/>
            <person name="Benoit I."/>
            <person name="Brakhage A.A."/>
            <person name="Braus G.H."/>
            <person name="Fischer R."/>
            <person name="Frisvad J.C."/>
            <person name="Goldman G.H."/>
            <person name="Houbraken J."/>
            <person name="Oakley B."/>
            <person name="Pocsi I."/>
            <person name="Scazzocchio C."/>
            <person name="Seiboth B."/>
            <person name="vanKuyk P.A."/>
            <person name="Wortman J."/>
            <person name="Dyer P.S."/>
            <person name="Grigoriev I.V."/>
        </authorList>
    </citation>
    <scope>NUCLEOTIDE SEQUENCE [LARGE SCALE GENOMIC DNA]</scope>
    <source>
        <strain evidence="2">CBS 583.65</strain>
    </source>
</reference>
<name>A0A1L9Q320_ASPVE</name>
<evidence type="ECO:0000313" key="2">
    <source>
        <dbReference type="Proteomes" id="UP000184073"/>
    </source>
</evidence>
<dbReference type="PANTHER" id="PTHR36849:SF1">
    <property type="entry name" value="CYTOPLASMIC PROTEIN"/>
    <property type="match status" value="1"/>
</dbReference>
<accession>A0A1L9Q320</accession>
<dbReference type="Proteomes" id="UP000184073">
    <property type="component" value="Unassembled WGS sequence"/>
</dbReference>
<proteinExistence type="predicted"/>
<dbReference type="Pfam" id="PF22752">
    <property type="entry name" value="DUF488-N3i"/>
    <property type="match status" value="1"/>
</dbReference>
<dbReference type="PANTHER" id="PTHR36849">
    <property type="entry name" value="CYTOPLASMIC PROTEIN-RELATED"/>
    <property type="match status" value="1"/>
</dbReference>